<evidence type="ECO:0000313" key="3">
    <source>
        <dbReference type="Proteomes" id="UP001208570"/>
    </source>
</evidence>
<keyword evidence="3" id="KW-1185">Reference proteome</keyword>
<proteinExistence type="predicted"/>
<dbReference type="AlphaFoldDB" id="A0AAD9NG85"/>
<organism evidence="2 3">
    <name type="scientific">Paralvinella palmiformis</name>
    <dbReference type="NCBI Taxonomy" id="53620"/>
    <lineage>
        <taxon>Eukaryota</taxon>
        <taxon>Metazoa</taxon>
        <taxon>Spiralia</taxon>
        <taxon>Lophotrochozoa</taxon>
        <taxon>Annelida</taxon>
        <taxon>Polychaeta</taxon>
        <taxon>Sedentaria</taxon>
        <taxon>Canalipalpata</taxon>
        <taxon>Terebellida</taxon>
        <taxon>Terebelliformia</taxon>
        <taxon>Alvinellidae</taxon>
        <taxon>Paralvinella</taxon>
    </lineage>
</organism>
<protein>
    <submittedName>
        <fullName evidence="2">Uncharacterized protein</fullName>
    </submittedName>
</protein>
<evidence type="ECO:0000256" key="1">
    <source>
        <dbReference type="SAM" id="MobiDB-lite"/>
    </source>
</evidence>
<dbReference type="Proteomes" id="UP001208570">
    <property type="component" value="Unassembled WGS sequence"/>
</dbReference>
<comment type="caution">
    <text evidence="2">The sequence shown here is derived from an EMBL/GenBank/DDBJ whole genome shotgun (WGS) entry which is preliminary data.</text>
</comment>
<feature type="region of interest" description="Disordered" evidence="1">
    <location>
        <begin position="109"/>
        <end position="165"/>
    </location>
</feature>
<feature type="region of interest" description="Disordered" evidence="1">
    <location>
        <begin position="43"/>
        <end position="68"/>
    </location>
</feature>
<feature type="compositionally biased region" description="Polar residues" evidence="1">
    <location>
        <begin position="45"/>
        <end position="68"/>
    </location>
</feature>
<sequence length="351" mass="39250">MGRLNPFLFIIVCFGILAGIQTPQVMLIKLKNQFEVKSLEESLGETHQLSSSKNAAVQRSDTPNNNYNNAKQLQLSFHKRSNLPNPQVPAEESDPELQTFENQLTPEQQQLLKEPNPDEVSSVDVQTEKKSAIPLGAAREFSTNTHKRSNLPDPPVPDENSDPELQTFEQNLNPEQQQLLKKMKNKMKYLQAVLHEPAPEPVPNENPSTEVQVMEKKSALANDKNKNKLQLLKAVLNEPEQSANPEELQGKIFLEVNKKLNELKKSLETFRRNVLVGEHSKSTENEDNKVEKKCQACDCRDKQCNCDACNISVSGKISKRLVTGVKSGAMTGVNLKQLLSALSQVKANGHE</sequence>
<dbReference type="EMBL" id="JAODUP010000027">
    <property type="protein sequence ID" value="KAK2167468.1"/>
    <property type="molecule type" value="Genomic_DNA"/>
</dbReference>
<reference evidence="2" key="1">
    <citation type="journal article" date="2023" name="Mol. Biol. Evol.">
        <title>Third-Generation Sequencing Reveals the Adaptive Role of the Epigenome in Three Deep-Sea Polychaetes.</title>
        <authorList>
            <person name="Perez M."/>
            <person name="Aroh O."/>
            <person name="Sun Y."/>
            <person name="Lan Y."/>
            <person name="Juniper S.K."/>
            <person name="Young C.R."/>
            <person name="Angers B."/>
            <person name="Qian P.Y."/>
        </authorList>
    </citation>
    <scope>NUCLEOTIDE SEQUENCE</scope>
    <source>
        <strain evidence="2">P08H-3</strain>
    </source>
</reference>
<accession>A0AAD9NG85</accession>
<name>A0AAD9NG85_9ANNE</name>
<evidence type="ECO:0000313" key="2">
    <source>
        <dbReference type="EMBL" id="KAK2167468.1"/>
    </source>
</evidence>
<gene>
    <name evidence="2" type="ORF">LSH36_27g03025</name>
</gene>